<dbReference type="GO" id="GO:0006631">
    <property type="term" value="P:fatty acid metabolic process"/>
    <property type="evidence" value="ECO:0007669"/>
    <property type="project" value="TreeGrafter"/>
</dbReference>
<dbReference type="SUPFAM" id="SSF56801">
    <property type="entry name" value="Acetyl-CoA synthetase-like"/>
    <property type="match status" value="1"/>
</dbReference>
<dbReference type="InterPro" id="IPR020845">
    <property type="entry name" value="AMP-binding_CS"/>
</dbReference>
<feature type="domain" description="AMP-binding enzyme C-terminal" evidence="6">
    <location>
        <begin position="534"/>
        <end position="610"/>
    </location>
</feature>
<keyword evidence="8" id="KW-1185">Reference proteome</keyword>
<dbReference type="STRING" id="161355.PS9374_05613"/>
<evidence type="ECO:0000313" key="8">
    <source>
        <dbReference type="Proteomes" id="UP000077701"/>
    </source>
</evidence>
<dbReference type="Pfam" id="PF13193">
    <property type="entry name" value="AMP-binding_C"/>
    <property type="match status" value="1"/>
</dbReference>
<evidence type="ECO:0000259" key="6">
    <source>
        <dbReference type="Pfam" id="PF13193"/>
    </source>
</evidence>
<dbReference type="Pfam" id="PF00501">
    <property type="entry name" value="AMP-binding"/>
    <property type="match status" value="1"/>
</dbReference>
<dbReference type="PROSITE" id="PS00455">
    <property type="entry name" value="AMP_BINDING"/>
    <property type="match status" value="1"/>
</dbReference>
<protein>
    <submittedName>
        <fullName evidence="7">Fatty acid--CoA ligase</fullName>
    </submittedName>
</protein>
<dbReference type="Gene3D" id="3.30.300.30">
    <property type="match status" value="1"/>
</dbReference>
<accession>A0A161MDV5</accession>
<evidence type="ECO:0000256" key="3">
    <source>
        <dbReference type="SAM" id="MobiDB-lite"/>
    </source>
</evidence>
<dbReference type="Gene3D" id="3.40.50.12780">
    <property type="entry name" value="N-terminal domain of ligase-like"/>
    <property type="match status" value="1"/>
</dbReference>
<feature type="compositionally biased region" description="Basic and acidic residues" evidence="3">
    <location>
        <begin position="10"/>
        <end position="32"/>
    </location>
</feature>
<sequence>MGGRKRVPGRAHDPVPGRAHDPVRGGARDRVPGRAHGPVAVGAHGRVPGGAFPVRREEGETVTVPADPRAAAAEIMARLTGPGGEFELAEEEVLGSRMRVFAHRHGNLGEVLAASAQFGDRDYVVTEHERLSFAAHAVRAASLARALRQEYGVRAGDRVAIVAANSPAWIVAFWATVALGAVAVGCNAWWTRREIAYALEHAGPKVVVADAGRAAAVGDGLRDAGNGARGGPVVLSTEEDVPRLAALFPDAVPPECGAAEDDPAVILYTSGTSGRPKGAVHSHRNLTSVIEYHRLNDAVARAFGDPADPADRRHLLALPLFHIAGLHNLAVPRLATGSAVVMHQGAFDVERVLRLIERERVTNWGAVPTMAHRLVEHGDLSGYDLSSLTAFALASAPSSPAFKERLRAALPVARHALVDSYGLTESSTAVSVATPADLAEAPGTLGRPVATVQLEIRGPDGGALPEGEEGEVCVRSPFNMLGYWRDPEATRNALREDRWLHTGDIGTVEGGRLRLTGRRSDLIIRGGENVYPAEVEGVLAEHPGVRECAVVGVPHPDLGQEVAAVVVTGGGRPVGEDELRAYAAERLAYFKVPARWRITAAPLPRNATGKVVRPEVERSAAGTAGSTGDAGSPGSPGSARGGRTAGTVRSAR</sequence>
<dbReference type="InterPro" id="IPR045851">
    <property type="entry name" value="AMP-bd_C_sf"/>
</dbReference>
<dbReference type="Proteomes" id="UP000077701">
    <property type="component" value="Unassembled WGS sequence"/>
</dbReference>
<comment type="caution">
    <text evidence="7">The sequence shown here is derived from an EMBL/GenBank/DDBJ whole genome shotgun (WGS) entry which is preliminary data.</text>
</comment>
<evidence type="ECO:0000259" key="5">
    <source>
        <dbReference type="Pfam" id="PF00501"/>
    </source>
</evidence>
<feature type="compositionally biased region" description="Low complexity" evidence="3">
    <location>
        <begin position="619"/>
        <end position="638"/>
    </location>
</feature>
<keyword evidence="2 7" id="KW-0436">Ligase</keyword>
<dbReference type="GO" id="GO:0031956">
    <property type="term" value="F:medium-chain fatty acid-CoA ligase activity"/>
    <property type="evidence" value="ECO:0007669"/>
    <property type="project" value="TreeGrafter"/>
</dbReference>
<dbReference type="AlphaFoldDB" id="A0A161MDV5"/>
<dbReference type="PANTHER" id="PTHR43201:SF5">
    <property type="entry name" value="MEDIUM-CHAIN ACYL-COA LIGASE ACSF2, MITOCHONDRIAL"/>
    <property type="match status" value="1"/>
</dbReference>
<keyword evidence="4" id="KW-1133">Transmembrane helix</keyword>
<feature type="region of interest" description="Disordered" evidence="3">
    <location>
        <begin position="608"/>
        <end position="652"/>
    </location>
</feature>
<evidence type="ECO:0000256" key="1">
    <source>
        <dbReference type="ARBA" id="ARBA00006432"/>
    </source>
</evidence>
<feature type="region of interest" description="Disordered" evidence="3">
    <location>
        <begin position="1"/>
        <end position="49"/>
    </location>
</feature>
<evidence type="ECO:0000256" key="2">
    <source>
        <dbReference type="ARBA" id="ARBA00022598"/>
    </source>
</evidence>
<feature type="domain" description="AMP-dependent synthetase/ligase" evidence="5">
    <location>
        <begin position="115"/>
        <end position="484"/>
    </location>
</feature>
<keyword evidence="4" id="KW-0472">Membrane</keyword>
<gene>
    <name evidence="7" type="ORF">PS9374_05613</name>
</gene>
<comment type="similarity">
    <text evidence="1">Belongs to the ATP-dependent AMP-binding enzyme family.</text>
</comment>
<evidence type="ECO:0000256" key="4">
    <source>
        <dbReference type="SAM" id="Phobius"/>
    </source>
</evidence>
<proteinExistence type="inferred from homology"/>
<evidence type="ECO:0000313" key="7">
    <source>
        <dbReference type="EMBL" id="GAT69933.1"/>
    </source>
</evidence>
<name>A0A161MDV5_9ACTN</name>
<dbReference type="InterPro" id="IPR000873">
    <property type="entry name" value="AMP-dep_synth/lig_dom"/>
</dbReference>
<organism evidence="7 8">
    <name type="scientific">Planomonospora sphaerica</name>
    <dbReference type="NCBI Taxonomy" id="161355"/>
    <lineage>
        <taxon>Bacteria</taxon>
        <taxon>Bacillati</taxon>
        <taxon>Actinomycetota</taxon>
        <taxon>Actinomycetes</taxon>
        <taxon>Streptosporangiales</taxon>
        <taxon>Streptosporangiaceae</taxon>
        <taxon>Planomonospora</taxon>
    </lineage>
</organism>
<dbReference type="PANTHER" id="PTHR43201">
    <property type="entry name" value="ACYL-COA SYNTHETASE"/>
    <property type="match status" value="1"/>
</dbReference>
<dbReference type="EMBL" id="BDCX01000015">
    <property type="protein sequence ID" value="GAT69933.1"/>
    <property type="molecule type" value="Genomic_DNA"/>
</dbReference>
<dbReference type="InterPro" id="IPR042099">
    <property type="entry name" value="ANL_N_sf"/>
</dbReference>
<feature type="transmembrane region" description="Helical" evidence="4">
    <location>
        <begin position="168"/>
        <end position="190"/>
    </location>
</feature>
<dbReference type="InterPro" id="IPR025110">
    <property type="entry name" value="AMP-bd_C"/>
</dbReference>
<reference evidence="8" key="2">
    <citation type="submission" date="2016-04" db="EMBL/GenBank/DDBJ databases">
        <title>Planomonospora sphaerica JCM9374 whole genome shotgun sequence.</title>
        <authorList>
            <person name="Suzuki T."/>
            <person name="Dohra H."/>
            <person name="Kodani S."/>
        </authorList>
    </citation>
    <scope>NUCLEOTIDE SEQUENCE [LARGE SCALE GENOMIC DNA]</scope>
    <source>
        <strain evidence="8">JCM 9374</strain>
    </source>
</reference>
<reference evidence="7 8" key="1">
    <citation type="journal article" date="2016" name="Genome Announc.">
        <title>Draft Genome Sequence of Planomonospora sphaerica JCM9374, a Rare Actinomycete.</title>
        <authorList>
            <person name="Dohra H."/>
            <person name="Suzuki T."/>
            <person name="Inoue Y."/>
            <person name="Kodani S."/>
        </authorList>
    </citation>
    <scope>NUCLEOTIDE SEQUENCE [LARGE SCALE GENOMIC DNA]</scope>
    <source>
        <strain evidence="7 8">JCM 9374</strain>
    </source>
</reference>
<keyword evidence="4" id="KW-0812">Transmembrane</keyword>